<dbReference type="InterPro" id="IPR003781">
    <property type="entry name" value="CoA-bd"/>
</dbReference>
<dbReference type="Gene3D" id="3.40.50.720">
    <property type="entry name" value="NAD(P)-binding Rossmann-like Domain"/>
    <property type="match status" value="1"/>
</dbReference>
<evidence type="ECO:0000256" key="1">
    <source>
        <dbReference type="ARBA" id="ARBA00022598"/>
    </source>
</evidence>
<evidence type="ECO:0000313" key="5">
    <source>
        <dbReference type="EMBL" id="GAI03482.1"/>
    </source>
</evidence>
<comment type="caution">
    <text evidence="5">The sequence shown here is derived from an EMBL/GenBank/DDBJ whole genome shotgun (WGS) entry which is preliminary data.</text>
</comment>
<keyword evidence="3" id="KW-0067">ATP-binding</keyword>
<name>X1K915_9ZZZZ</name>
<organism evidence="5">
    <name type="scientific">marine sediment metagenome</name>
    <dbReference type="NCBI Taxonomy" id="412755"/>
    <lineage>
        <taxon>unclassified sequences</taxon>
        <taxon>metagenomes</taxon>
        <taxon>ecological metagenomes</taxon>
    </lineage>
</organism>
<dbReference type="GO" id="GO:0005524">
    <property type="term" value="F:ATP binding"/>
    <property type="evidence" value="ECO:0007669"/>
    <property type="project" value="UniProtKB-KW"/>
</dbReference>
<dbReference type="Pfam" id="PF13380">
    <property type="entry name" value="CoA_binding_2"/>
    <property type="match status" value="1"/>
</dbReference>
<evidence type="ECO:0000259" key="4">
    <source>
        <dbReference type="SMART" id="SM00881"/>
    </source>
</evidence>
<dbReference type="EMBL" id="BARV01007080">
    <property type="protein sequence ID" value="GAI03482.1"/>
    <property type="molecule type" value="Genomic_DNA"/>
</dbReference>
<keyword evidence="1" id="KW-0436">Ligase</keyword>
<keyword evidence="2" id="KW-0547">Nucleotide-binding</keyword>
<reference evidence="5" key="1">
    <citation type="journal article" date="2014" name="Front. Microbiol.">
        <title>High frequency of phylogenetically diverse reductive dehalogenase-homologous genes in deep subseafloor sedimentary metagenomes.</title>
        <authorList>
            <person name="Kawai M."/>
            <person name="Futagami T."/>
            <person name="Toyoda A."/>
            <person name="Takaki Y."/>
            <person name="Nishi S."/>
            <person name="Hori S."/>
            <person name="Arai W."/>
            <person name="Tsubouchi T."/>
            <person name="Morono Y."/>
            <person name="Uchiyama I."/>
            <person name="Ito T."/>
            <person name="Fujiyama A."/>
            <person name="Inagaki F."/>
            <person name="Takami H."/>
        </authorList>
    </citation>
    <scope>NUCLEOTIDE SEQUENCE</scope>
    <source>
        <strain evidence="5">Expedition CK06-06</strain>
    </source>
</reference>
<dbReference type="SMART" id="SM00881">
    <property type="entry name" value="CoA_binding"/>
    <property type="match status" value="1"/>
</dbReference>
<accession>X1K915</accession>
<dbReference type="PANTHER" id="PTHR43334:SF1">
    <property type="entry name" value="3-HYDROXYPROPIONATE--COA LIGASE [ADP-FORMING]"/>
    <property type="match status" value="1"/>
</dbReference>
<feature type="domain" description="CoA-binding" evidence="4">
    <location>
        <begin position="1"/>
        <end position="72"/>
    </location>
</feature>
<sequence>MRHLLASAKRKIYPVNPTVSEVLGIAAYDSVVDIPGSIDLAVIAVSASRVPMVIRECMQKGVKAAVIVSGGFAETGEQGGKLETDLVKVARQGGIRFIGPNSMGHADTSSQLSTLAWTWEITPGPV</sequence>
<dbReference type="GO" id="GO:0016874">
    <property type="term" value="F:ligase activity"/>
    <property type="evidence" value="ECO:0007669"/>
    <property type="project" value="UniProtKB-KW"/>
</dbReference>
<proteinExistence type="predicted"/>
<feature type="non-terminal residue" evidence="5">
    <location>
        <position position="126"/>
    </location>
</feature>
<dbReference type="AlphaFoldDB" id="X1K915"/>
<dbReference type="InterPro" id="IPR051538">
    <property type="entry name" value="Acyl-CoA_Synth/Transferase"/>
</dbReference>
<dbReference type="SUPFAM" id="SSF51735">
    <property type="entry name" value="NAD(P)-binding Rossmann-fold domains"/>
    <property type="match status" value="1"/>
</dbReference>
<evidence type="ECO:0000256" key="3">
    <source>
        <dbReference type="ARBA" id="ARBA00022840"/>
    </source>
</evidence>
<protein>
    <recommendedName>
        <fullName evidence="4">CoA-binding domain-containing protein</fullName>
    </recommendedName>
</protein>
<dbReference type="InterPro" id="IPR036291">
    <property type="entry name" value="NAD(P)-bd_dom_sf"/>
</dbReference>
<dbReference type="PANTHER" id="PTHR43334">
    <property type="entry name" value="ACETATE--COA LIGASE [ADP-FORMING]"/>
    <property type="match status" value="1"/>
</dbReference>
<evidence type="ECO:0000256" key="2">
    <source>
        <dbReference type="ARBA" id="ARBA00022741"/>
    </source>
</evidence>
<gene>
    <name evidence="5" type="ORF">S06H3_14473</name>
</gene>